<gene>
    <name evidence="2" type="ORF">FOXG_20883</name>
</gene>
<dbReference type="Proteomes" id="UP000009097">
    <property type="component" value="Unassembled WGS sequence"/>
</dbReference>
<proteinExistence type="predicted"/>
<sequence length="122" mass="14292">MHFQLNRYSQENHYTHPSHRQSTVQDETRMAQDTYQDRDACSRIQCWPSCPPGYISRQQQCHLLHLWSNISRNRRTHAHCPLNESSKILARMKGSATLDAAYTGKGSSRFLRMLLLCMRVSR</sequence>
<dbReference type="VEuPathDB" id="FungiDB:FOXG_20883"/>
<protein>
    <submittedName>
        <fullName evidence="2">Uncharacterized protein</fullName>
    </submittedName>
</protein>
<name>A0A0J9WS56_FUSO4</name>
<reference evidence="2" key="1">
    <citation type="submission" date="2007-04" db="EMBL/GenBank/DDBJ databases">
        <authorList>
            <consortium name="The Broad Institute Genome Sequencing Platform"/>
            <person name="Birren B."/>
            <person name="Lander E."/>
            <person name="Galagan J."/>
            <person name="Nusbaum C."/>
            <person name="Devon K."/>
            <person name="Ma L.-J."/>
            <person name="Jaffe D."/>
            <person name="Butler J."/>
            <person name="Alvarez P."/>
            <person name="Gnerre S."/>
            <person name="Grabherr M."/>
            <person name="Kleber M."/>
            <person name="Mauceli E."/>
            <person name="Brockman W."/>
            <person name="MacCallum I.A."/>
            <person name="Young S."/>
            <person name="LaButti K."/>
            <person name="DeCaprio D."/>
            <person name="Crawford M."/>
            <person name="Koehrsen M."/>
            <person name="Engels R."/>
            <person name="Montgomery P."/>
            <person name="Pearson M."/>
            <person name="Howarth C."/>
            <person name="Larson L."/>
            <person name="White J."/>
            <person name="O'Leary S."/>
            <person name="Kodira C."/>
            <person name="Zeng Q."/>
            <person name="Yandava C."/>
            <person name="Alvarado L."/>
            <person name="Kistler C."/>
            <person name="Shim W.-B."/>
            <person name="Kang S."/>
            <person name="Woloshuk C."/>
        </authorList>
    </citation>
    <scope>NUCLEOTIDE SEQUENCE</scope>
    <source>
        <strain evidence="2">4287</strain>
    </source>
</reference>
<feature type="compositionally biased region" description="Polar residues" evidence="1">
    <location>
        <begin position="1"/>
        <end position="12"/>
    </location>
</feature>
<feature type="region of interest" description="Disordered" evidence="1">
    <location>
        <begin position="1"/>
        <end position="26"/>
    </location>
</feature>
<evidence type="ECO:0000256" key="1">
    <source>
        <dbReference type="SAM" id="MobiDB-lite"/>
    </source>
</evidence>
<dbReference type="AlphaFoldDB" id="A0A0J9WS56"/>
<evidence type="ECO:0000313" key="3">
    <source>
        <dbReference type="Proteomes" id="UP000009097"/>
    </source>
</evidence>
<evidence type="ECO:0000313" key="2">
    <source>
        <dbReference type="EMBL" id="KNB13697.1"/>
    </source>
</evidence>
<dbReference type="RefSeq" id="XP_018251742.1">
    <property type="nucleotide sequence ID" value="XM_018401202.1"/>
</dbReference>
<reference evidence="2" key="2">
    <citation type="journal article" date="2010" name="Nature">
        <title>Comparative genomics reveals mobile pathogenicity chromosomes in Fusarium.</title>
        <authorList>
            <person name="Ma L.J."/>
            <person name="van der Does H.C."/>
            <person name="Borkovich K.A."/>
            <person name="Coleman J.J."/>
            <person name="Daboussi M.J."/>
            <person name="Di Pietro A."/>
            <person name="Dufresne M."/>
            <person name="Freitag M."/>
            <person name="Grabherr M."/>
            <person name="Henrissat B."/>
            <person name="Houterman P.M."/>
            <person name="Kang S."/>
            <person name="Shim W.B."/>
            <person name="Woloshuk C."/>
            <person name="Xie X."/>
            <person name="Xu J.R."/>
            <person name="Antoniw J."/>
            <person name="Baker S.E."/>
            <person name="Bluhm B.H."/>
            <person name="Breakspear A."/>
            <person name="Brown D.W."/>
            <person name="Butchko R.A."/>
            <person name="Chapman S."/>
            <person name="Coulson R."/>
            <person name="Coutinho P.M."/>
            <person name="Danchin E.G."/>
            <person name="Diener A."/>
            <person name="Gale L.R."/>
            <person name="Gardiner D.M."/>
            <person name="Goff S."/>
            <person name="Hammond-Kosack K.E."/>
            <person name="Hilburn K."/>
            <person name="Hua-Van A."/>
            <person name="Jonkers W."/>
            <person name="Kazan K."/>
            <person name="Kodira C.D."/>
            <person name="Koehrsen M."/>
            <person name="Kumar L."/>
            <person name="Lee Y.H."/>
            <person name="Li L."/>
            <person name="Manners J.M."/>
            <person name="Miranda-Saavedra D."/>
            <person name="Mukherjee M."/>
            <person name="Park G."/>
            <person name="Park J."/>
            <person name="Park S.Y."/>
            <person name="Proctor R.H."/>
            <person name="Regev A."/>
            <person name="Ruiz-Roldan M.C."/>
            <person name="Sain D."/>
            <person name="Sakthikumar S."/>
            <person name="Sykes S."/>
            <person name="Schwartz D.C."/>
            <person name="Turgeon B.G."/>
            <person name="Wapinski I."/>
            <person name="Yoder O."/>
            <person name="Young S."/>
            <person name="Zeng Q."/>
            <person name="Zhou S."/>
            <person name="Galagan J."/>
            <person name="Cuomo C.A."/>
            <person name="Kistler H.C."/>
            <person name="Rep M."/>
        </authorList>
    </citation>
    <scope>NUCLEOTIDE SEQUENCE [LARGE SCALE GENOMIC DNA]</scope>
    <source>
        <strain evidence="2">4287</strain>
    </source>
</reference>
<accession>A0A0J9WS56</accession>
<organism evidence="2 3">
    <name type="scientific">Fusarium oxysporum f. sp. lycopersici (strain 4287 / CBS 123668 / FGSC 9935 / NRRL 34936)</name>
    <name type="common">Fusarium vascular wilt of tomato</name>
    <dbReference type="NCBI Taxonomy" id="426428"/>
    <lineage>
        <taxon>Eukaryota</taxon>
        <taxon>Fungi</taxon>
        <taxon>Dikarya</taxon>
        <taxon>Ascomycota</taxon>
        <taxon>Pezizomycotina</taxon>
        <taxon>Sordariomycetes</taxon>
        <taxon>Hypocreomycetidae</taxon>
        <taxon>Hypocreales</taxon>
        <taxon>Nectriaceae</taxon>
        <taxon>Fusarium</taxon>
        <taxon>Fusarium oxysporum species complex</taxon>
    </lineage>
</organism>
<dbReference type="EMBL" id="DS231713">
    <property type="protein sequence ID" value="KNB13697.1"/>
    <property type="molecule type" value="Genomic_DNA"/>
</dbReference>
<dbReference type="GeneID" id="28961589"/>
<dbReference type="KEGG" id="fox:FOXG_20883"/>